<gene>
    <name evidence="1" type="ORF">DPMN_081893</name>
</gene>
<sequence length="73" mass="8074">MRTLLRWDKALEFQMGRRMLKATLALLTRFLTSSSAPPSMLTTLPWSLPDLLPVAAVADVVDCSSSSALFSWC</sequence>
<dbReference type="EMBL" id="JAIWYP010000016">
    <property type="protein sequence ID" value="KAH3694453.1"/>
    <property type="molecule type" value="Genomic_DNA"/>
</dbReference>
<reference evidence="1" key="2">
    <citation type="submission" date="2020-11" db="EMBL/GenBank/DDBJ databases">
        <authorList>
            <person name="McCartney M.A."/>
            <person name="Auch B."/>
            <person name="Kono T."/>
            <person name="Mallez S."/>
            <person name="Becker A."/>
            <person name="Gohl D.M."/>
            <person name="Silverstein K.A.T."/>
            <person name="Koren S."/>
            <person name="Bechman K.B."/>
            <person name="Herman A."/>
            <person name="Abrahante J.E."/>
            <person name="Garbe J."/>
        </authorList>
    </citation>
    <scope>NUCLEOTIDE SEQUENCE</scope>
    <source>
        <strain evidence="1">Duluth1</strain>
        <tissue evidence="1">Whole animal</tissue>
    </source>
</reference>
<dbReference type="Proteomes" id="UP000828390">
    <property type="component" value="Unassembled WGS sequence"/>
</dbReference>
<dbReference type="AlphaFoldDB" id="A0A9D3Y5W4"/>
<evidence type="ECO:0000313" key="2">
    <source>
        <dbReference type="Proteomes" id="UP000828390"/>
    </source>
</evidence>
<name>A0A9D3Y5W4_DREPO</name>
<reference evidence="1" key="1">
    <citation type="journal article" date="2019" name="bioRxiv">
        <title>The Genome of the Zebra Mussel, Dreissena polymorpha: A Resource for Invasive Species Research.</title>
        <authorList>
            <person name="McCartney M.A."/>
            <person name="Auch B."/>
            <person name="Kono T."/>
            <person name="Mallez S."/>
            <person name="Zhang Y."/>
            <person name="Obille A."/>
            <person name="Becker A."/>
            <person name="Abrahante J.E."/>
            <person name="Garbe J."/>
            <person name="Badalamenti J.P."/>
            <person name="Herman A."/>
            <person name="Mangelson H."/>
            <person name="Liachko I."/>
            <person name="Sullivan S."/>
            <person name="Sone E.D."/>
            <person name="Koren S."/>
            <person name="Silverstein K.A.T."/>
            <person name="Beckman K.B."/>
            <person name="Gohl D.M."/>
        </authorList>
    </citation>
    <scope>NUCLEOTIDE SEQUENCE</scope>
    <source>
        <strain evidence="1">Duluth1</strain>
        <tissue evidence="1">Whole animal</tissue>
    </source>
</reference>
<organism evidence="1 2">
    <name type="scientific">Dreissena polymorpha</name>
    <name type="common">Zebra mussel</name>
    <name type="synonym">Mytilus polymorpha</name>
    <dbReference type="NCBI Taxonomy" id="45954"/>
    <lineage>
        <taxon>Eukaryota</taxon>
        <taxon>Metazoa</taxon>
        <taxon>Spiralia</taxon>
        <taxon>Lophotrochozoa</taxon>
        <taxon>Mollusca</taxon>
        <taxon>Bivalvia</taxon>
        <taxon>Autobranchia</taxon>
        <taxon>Heteroconchia</taxon>
        <taxon>Euheterodonta</taxon>
        <taxon>Imparidentia</taxon>
        <taxon>Neoheterodontei</taxon>
        <taxon>Myida</taxon>
        <taxon>Dreissenoidea</taxon>
        <taxon>Dreissenidae</taxon>
        <taxon>Dreissena</taxon>
    </lineage>
</organism>
<comment type="caution">
    <text evidence="1">The sequence shown here is derived from an EMBL/GenBank/DDBJ whole genome shotgun (WGS) entry which is preliminary data.</text>
</comment>
<accession>A0A9D3Y5W4</accession>
<evidence type="ECO:0000313" key="1">
    <source>
        <dbReference type="EMBL" id="KAH3694453.1"/>
    </source>
</evidence>
<proteinExistence type="predicted"/>
<keyword evidence="2" id="KW-1185">Reference proteome</keyword>
<protein>
    <submittedName>
        <fullName evidence="1">Uncharacterized protein</fullName>
    </submittedName>
</protein>